<protein>
    <submittedName>
        <fullName evidence="2">Uncharacterized protein</fullName>
    </submittedName>
</protein>
<name>A0ABT3PPS0_9BACT</name>
<dbReference type="PROSITE" id="PS51257">
    <property type="entry name" value="PROKAR_LIPOPROTEIN"/>
    <property type="match status" value="1"/>
</dbReference>
<keyword evidence="3" id="KW-1185">Reference proteome</keyword>
<dbReference type="RefSeq" id="WP_265766642.1">
    <property type="nucleotide sequence ID" value="NZ_JAGGJA010000008.1"/>
</dbReference>
<evidence type="ECO:0000256" key="1">
    <source>
        <dbReference type="SAM" id="SignalP"/>
    </source>
</evidence>
<dbReference type="EMBL" id="JAGGJA010000008">
    <property type="protein sequence ID" value="MCW9707853.1"/>
    <property type="molecule type" value="Genomic_DNA"/>
</dbReference>
<proteinExistence type="predicted"/>
<feature type="signal peptide" evidence="1">
    <location>
        <begin position="1"/>
        <end position="21"/>
    </location>
</feature>
<evidence type="ECO:0000313" key="3">
    <source>
        <dbReference type="Proteomes" id="UP001207918"/>
    </source>
</evidence>
<reference evidence="2 3" key="1">
    <citation type="submission" date="2021-03" db="EMBL/GenBank/DDBJ databases">
        <title>Aliifodinibius sp. nov., a new bacterium isolated from saline soil.</title>
        <authorList>
            <person name="Galisteo C."/>
            <person name="De La Haba R."/>
            <person name="Sanchez-Porro C."/>
            <person name="Ventosa A."/>
        </authorList>
    </citation>
    <scope>NUCLEOTIDE SEQUENCE [LARGE SCALE GENOMIC DNA]</scope>
    <source>
        <strain evidence="2 3">1BSP15-2V2</strain>
    </source>
</reference>
<dbReference type="Proteomes" id="UP001207918">
    <property type="component" value="Unassembled WGS sequence"/>
</dbReference>
<sequence length="189" mass="20544">MKTVSLLLLLVLIGTITGSCSNSSSPASTNGELSESPYAEAKKVSVHADSLTDFAQQIPGFGGLFINDSDQLSIYLTNPTQQEAKAREVLSNSELIARSLSNSSASVSNMEVLKGQYTFLTLLEWKREVSSKVLAMDNVYTGGIHQSQNKLSIGVKDETVAAKVNEKLAELDIPKEAVMMYQMTPPQYY</sequence>
<accession>A0ABT3PPS0</accession>
<organism evidence="2 3">
    <name type="scientific">Fodinibius salsisoli</name>
    <dbReference type="NCBI Taxonomy" id="2820877"/>
    <lineage>
        <taxon>Bacteria</taxon>
        <taxon>Pseudomonadati</taxon>
        <taxon>Balneolota</taxon>
        <taxon>Balneolia</taxon>
        <taxon>Balneolales</taxon>
        <taxon>Balneolaceae</taxon>
        <taxon>Fodinibius</taxon>
    </lineage>
</organism>
<keyword evidence="1" id="KW-0732">Signal</keyword>
<evidence type="ECO:0000313" key="2">
    <source>
        <dbReference type="EMBL" id="MCW9707853.1"/>
    </source>
</evidence>
<feature type="chain" id="PRO_5046940450" evidence="1">
    <location>
        <begin position="22"/>
        <end position="189"/>
    </location>
</feature>
<comment type="caution">
    <text evidence="2">The sequence shown here is derived from an EMBL/GenBank/DDBJ whole genome shotgun (WGS) entry which is preliminary data.</text>
</comment>
<gene>
    <name evidence="2" type="ORF">J6I44_13370</name>
</gene>